<comment type="caution">
    <text evidence="2">The sequence shown here is derived from an EMBL/GenBank/DDBJ whole genome shotgun (WGS) entry which is preliminary data.</text>
</comment>
<feature type="compositionally biased region" description="Basic and acidic residues" evidence="1">
    <location>
        <begin position="11"/>
        <end position="21"/>
    </location>
</feature>
<reference evidence="2 3" key="1">
    <citation type="submission" date="2014-10" db="EMBL/GenBank/DDBJ databases">
        <title>Draft genome of the hookworm Ancylostoma caninum.</title>
        <authorList>
            <person name="Mitreva M."/>
        </authorList>
    </citation>
    <scope>NUCLEOTIDE SEQUENCE [LARGE SCALE GENOMIC DNA]</scope>
    <source>
        <strain evidence="2 3">Baltimore</strain>
    </source>
</reference>
<dbReference type="EMBL" id="JOJR01003548">
    <property type="protein sequence ID" value="RCN27760.1"/>
    <property type="molecule type" value="Genomic_DNA"/>
</dbReference>
<feature type="compositionally biased region" description="Polar residues" evidence="1">
    <location>
        <begin position="39"/>
        <end position="49"/>
    </location>
</feature>
<evidence type="ECO:0000313" key="2">
    <source>
        <dbReference type="EMBL" id="RCN27760.1"/>
    </source>
</evidence>
<name>A0A368FA10_ANCCA</name>
<gene>
    <name evidence="2" type="ORF">ANCCAN_26504</name>
</gene>
<keyword evidence="3" id="KW-1185">Reference proteome</keyword>
<feature type="region of interest" description="Disordered" evidence="1">
    <location>
        <begin position="1"/>
        <end position="93"/>
    </location>
</feature>
<dbReference type="AlphaFoldDB" id="A0A368FA10"/>
<evidence type="ECO:0000256" key="1">
    <source>
        <dbReference type="SAM" id="MobiDB-lite"/>
    </source>
</evidence>
<feature type="compositionally biased region" description="Polar residues" evidence="1">
    <location>
        <begin position="55"/>
        <end position="82"/>
    </location>
</feature>
<proteinExistence type="predicted"/>
<organism evidence="2 3">
    <name type="scientific">Ancylostoma caninum</name>
    <name type="common">Dog hookworm</name>
    <dbReference type="NCBI Taxonomy" id="29170"/>
    <lineage>
        <taxon>Eukaryota</taxon>
        <taxon>Metazoa</taxon>
        <taxon>Ecdysozoa</taxon>
        <taxon>Nematoda</taxon>
        <taxon>Chromadorea</taxon>
        <taxon>Rhabditida</taxon>
        <taxon>Rhabditina</taxon>
        <taxon>Rhabditomorpha</taxon>
        <taxon>Strongyloidea</taxon>
        <taxon>Ancylostomatidae</taxon>
        <taxon>Ancylostomatinae</taxon>
        <taxon>Ancylostoma</taxon>
    </lineage>
</organism>
<evidence type="ECO:0000313" key="3">
    <source>
        <dbReference type="Proteomes" id="UP000252519"/>
    </source>
</evidence>
<dbReference type="Proteomes" id="UP000252519">
    <property type="component" value="Unassembled WGS sequence"/>
</dbReference>
<accession>A0A368FA10</accession>
<protein>
    <submittedName>
        <fullName evidence="2">Uncharacterized protein</fullName>
    </submittedName>
</protein>
<sequence length="148" mass="16129">MPVSLIVNSDEFSHGQDHSNESPESAKPIPARRTVLIERNSTQKTTAPTTLDRISASSGSGKSVQINGAGQESNGYISSTMPRPNKEFNDEVSPVPIRRRQFAEDALLETDTKLNASIARLSKSVYGSVNCDEVSLDYILVIFCCIII</sequence>